<dbReference type="AlphaFoldDB" id="A0A1Y1ZDE8"/>
<dbReference type="InterPro" id="IPR007751">
    <property type="entry name" value="DUF676_lipase-like"/>
</dbReference>
<evidence type="ECO:0000313" key="4">
    <source>
        <dbReference type="Proteomes" id="UP000193498"/>
    </source>
</evidence>
<sequence length="336" mass="37295">MELQKHNRLLLVFIHGFKGSEKTFQGFPECLKETLGNSSTAIDVDVVIYPRYETRGDLTVAATNLCNWLINIGEEQVARGLSPPLVVLVGHSMGGLLAADAYFNLRETSIGASEGNRQWLPRIIGILAFDTPYYGVESNLFAETARSRATDLQSKYSSSISLMSTLASAARTATTNTSTTNRAVGQDNKAGSKLKWGVLGAVVAATAAAGATAYWQREKLQNGMEYVTSHLEFVKSLTKQDQLRERYSCLEEMSNEMIFHCFYMRVRNNNTPRTFIVPPPKETAGFFTSIQSTASDEVDAHTTIFNPNVNAQYSRLCNASIQLITMMLWKNNQVFR</sequence>
<dbReference type="OrthoDB" id="442243at2759"/>
<accession>A0A1Y1ZDE8</accession>
<dbReference type="Pfam" id="PF05057">
    <property type="entry name" value="DUF676"/>
    <property type="match status" value="1"/>
</dbReference>
<name>A0A1Y1ZDE8_9FUNG</name>
<proteinExistence type="inferred from homology"/>
<keyword evidence="4" id="KW-1185">Reference proteome</keyword>
<dbReference type="Gene3D" id="3.40.50.1820">
    <property type="entry name" value="alpha/beta hydrolase"/>
    <property type="match status" value="1"/>
</dbReference>
<evidence type="ECO:0000313" key="3">
    <source>
        <dbReference type="EMBL" id="ORY08271.1"/>
    </source>
</evidence>
<protein>
    <recommendedName>
        <fullName evidence="2">DUF676 domain-containing protein</fullName>
    </recommendedName>
</protein>
<organism evidence="3 4">
    <name type="scientific">Basidiobolus meristosporus CBS 931.73</name>
    <dbReference type="NCBI Taxonomy" id="1314790"/>
    <lineage>
        <taxon>Eukaryota</taxon>
        <taxon>Fungi</taxon>
        <taxon>Fungi incertae sedis</taxon>
        <taxon>Zoopagomycota</taxon>
        <taxon>Entomophthoromycotina</taxon>
        <taxon>Basidiobolomycetes</taxon>
        <taxon>Basidiobolales</taxon>
        <taxon>Basidiobolaceae</taxon>
        <taxon>Basidiobolus</taxon>
    </lineage>
</organism>
<evidence type="ECO:0000259" key="2">
    <source>
        <dbReference type="Pfam" id="PF05057"/>
    </source>
</evidence>
<gene>
    <name evidence="3" type="ORF">K493DRAFT_201154</name>
</gene>
<reference evidence="3 4" key="1">
    <citation type="submission" date="2016-07" db="EMBL/GenBank/DDBJ databases">
        <title>Pervasive Adenine N6-methylation of Active Genes in Fungi.</title>
        <authorList>
            <consortium name="DOE Joint Genome Institute"/>
            <person name="Mondo S.J."/>
            <person name="Dannebaum R.O."/>
            <person name="Kuo R.C."/>
            <person name="Labutti K."/>
            <person name="Haridas S."/>
            <person name="Kuo A."/>
            <person name="Salamov A."/>
            <person name="Ahrendt S.R."/>
            <person name="Lipzen A."/>
            <person name="Sullivan W."/>
            <person name="Andreopoulos W.B."/>
            <person name="Clum A."/>
            <person name="Lindquist E."/>
            <person name="Daum C."/>
            <person name="Ramamoorthy G.K."/>
            <person name="Gryganskyi A."/>
            <person name="Culley D."/>
            <person name="Magnuson J.K."/>
            <person name="James T.Y."/>
            <person name="O'Malley M.A."/>
            <person name="Stajich J.E."/>
            <person name="Spatafora J.W."/>
            <person name="Visel A."/>
            <person name="Grigoriev I.V."/>
        </authorList>
    </citation>
    <scope>NUCLEOTIDE SEQUENCE [LARGE SCALE GENOMIC DNA]</scope>
    <source>
        <strain evidence="3 4">CBS 931.73</strain>
    </source>
</reference>
<feature type="domain" description="DUF676" evidence="2">
    <location>
        <begin position="8"/>
        <end position="137"/>
    </location>
</feature>
<dbReference type="InterPro" id="IPR029058">
    <property type="entry name" value="AB_hydrolase_fold"/>
</dbReference>
<dbReference type="PANTHER" id="PTHR47842:SF1">
    <property type="entry name" value="DUF676 DOMAIN-CONTAINING PROTEIN"/>
    <property type="match status" value="1"/>
</dbReference>
<dbReference type="SUPFAM" id="SSF53474">
    <property type="entry name" value="alpha/beta-Hydrolases"/>
    <property type="match status" value="1"/>
</dbReference>
<comment type="caution">
    <text evidence="3">The sequence shown here is derived from an EMBL/GenBank/DDBJ whole genome shotgun (WGS) entry which is preliminary data.</text>
</comment>
<comment type="similarity">
    <text evidence="1">Belongs to the putative lipase ROG1 family.</text>
</comment>
<dbReference type="EMBL" id="MCFE01000002">
    <property type="protein sequence ID" value="ORY08271.1"/>
    <property type="molecule type" value="Genomic_DNA"/>
</dbReference>
<dbReference type="InParanoid" id="A0A1Y1ZDE8"/>
<dbReference type="PANTHER" id="PTHR47842">
    <property type="entry name" value="EXPRESSED PROTEIN"/>
    <property type="match status" value="1"/>
</dbReference>
<evidence type="ECO:0000256" key="1">
    <source>
        <dbReference type="ARBA" id="ARBA00007920"/>
    </source>
</evidence>
<dbReference type="Proteomes" id="UP000193498">
    <property type="component" value="Unassembled WGS sequence"/>
</dbReference>
<dbReference type="STRING" id="1314790.A0A1Y1ZDE8"/>